<dbReference type="GO" id="GO:0004775">
    <property type="term" value="F:succinate-CoA ligase (ADP-forming) activity"/>
    <property type="evidence" value="ECO:0007669"/>
    <property type="project" value="UniProtKB-EC"/>
</dbReference>
<dbReference type="PANTHER" id="PTHR11117:SF2">
    <property type="entry name" value="SUCCINATE--COA LIGASE [ADP_GDP-FORMING] SUBUNIT ALPHA, MITOCHONDRIAL"/>
    <property type="match status" value="1"/>
</dbReference>
<dbReference type="InterPro" id="IPR016102">
    <property type="entry name" value="Succinyl-CoA_synth-like"/>
</dbReference>
<dbReference type="InterPro" id="IPR003781">
    <property type="entry name" value="CoA-bd"/>
</dbReference>
<protein>
    <submittedName>
        <fullName evidence="6">Succinyl-CoA synthetase alpha subunit</fullName>
        <ecNumber evidence="6">6.2.1.5</ecNumber>
    </submittedName>
</protein>
<dbReference type="NCBIfam" id="NF004230">
    <property type="entry name" value="PRK05678.1"/>
    <property type="match status" value="1"/>
</dbReference>
<dbReference type="PIRSF" id="PIRSF001553">
    <property type="entry name" value="SucCS_alpha"/>
    <property type="match status" value="1"/>
</dbReference>
<evidence type="ECO:0000256" key="3">
    <source>
        <dbReference type="ARBA" id="ARBA00022741"/>
    </source>
</evidence>
<gene>
    <name evidence="6" type="ORF">ABID37_003965</name>
</gene>
<dbReference type="SMART" id="SM00881">
    <property type="entry name" value="CoA_binding"/>
    <property type="match status" value="1"/>
</dbReference>
<keyword evidence="2 6" id="KW-0436">Ligase</keyword>
<sequence length="319" mass="32877">MNPPMNLIVRRSTKVLVQGMTGKQGTFWTEKMIECGTRVVGGVNPKRAGESHLGLPVFATACKAMDEEPFEVAVMFIPPLMAKAAAIDAAEAGARLLVALTEHIPAHDVMEMHAAARASGMRIVGPNTAGLVTPGEAFVGIMPGHNSNVFRPGRVGVISRSGSLGTLICLNLTRAGLGQSAFLGIGGDPMIGTTTRDALQALDADANTDAVVLVGEIGGSMEEEAADYAATMTKPVVSFIAGRASPAGKKMGHAGAIVSGDKGSYASKRRALEDAGARVVDTPGEIVGAVRAALQGRPARFSKVSEEGAGMERDMSAPS</sequence>
<dbReference type="PANTHER" id="PTHR11117">
    <property type="entry name" value="SUCCINYL-COA LIGASE SUBUNIT ALPHA"/>
    <property type="match status" value="1"/>
</dbReference>
<organism evidence="6 7">
    <name type="scientific">Aquamicrobium terrae</name>
    <dbReference type="NCBI Taxonomy" id="1324945"/>
    <lineage>
        <taxon>Bacteria</taxon>
        <taxon>Pseudomonadati</taxon>
        <taxon>Pseudomonadota</taxon>
        <taxon>Alphaproteobacteria</taxon>
        <taxon>Hyphomicrobiales</taxon>
        <taxon>Phyllobacteriaceae</taxon>
        <taxon>Aquamicrobium</taxon>
    </lineage>
</organism>
<dbReference type="Proteomes" id="UP001549076">
    <property type="component" value="Unassembled WGS sequence"/>
</dbReference>
<dbReference type="Pfam" id="PF00549">
    <property type="entry name" value="Ligase_CoA"/>
    <property type="match status" value="1"/>
</dbReference>
<evidence type="ECO:0000259" key="5">
    <source>
        <dbReference type="SMART" id="SM00881"/>
    </source>
</evidence>
<keyword evidence="7" id="KW-1185">Reference proteome</keyword>
<dbReference type="Gene3D" id="3.40.50.720">
    <property type="entry name" value="NAD(P)-binding Rossmann-like Domain"/>
    <property type="match status" value="1"/>
</dbReference>
<dbReference type="Gene3D" id="3.40.50.261">
    <property type="entry name" value="Succinyl-CoA synthetase domains"/>
    <property type="match status" value="1"/>
</dbReference>
<evidence type="ECO:0000256" key="2">
    <source>
        <dbReference type="ARBA" id="ARBA00022598"/>
    </source>
</evidence>
<reference evidence="6 7" key="1">
    <citation type="submission" date="2024-06" db="EMBL/GenBank/DDBJ databases">
        <title>Genomic Encyclopedia of Type Strains, Phase IV (KMG-IV): sequencing the most valuable type-strain genomes for metagenomic binning, comparative biology and taxonomic classification.</title>
        <authorList>
            <person name="Goeker M."/>
        </authorList>
    </citation>
    <scope>NUCLEOTIDE SEQUENCE [LARGE SCALE GENOMIC DNA]</scope>
    <source>
        <strain evidence="6 7">DSM 27865</strain>
    </source>
</reference>
<dbReference type="PRINTS" id="PR01798">
    <property type="entry name" value="SCOASYNTHASE"/>
</dbReference>
<dbReference type="RefSeq" id="WP_354197852.1">
    <property type="nucleotide sequence ID" value="NZ_JBEPML010000016.1"/>
</dbReference>
<dbReference type="SUPFAM" id="SSF51735">
    <property type="entry name" value="NAD(P)-binding Rossmann-fold domains"/>
    <property type="match status" value="1"/>
</dbReference>
<keyword evidence="3" id="KW-0547">Nucleotide-binding</keyword>
<feature type="compositionally biased region" description="Basic and acidic residues" evidence="4">
    <location>
        <begin position="303"/>
        <end position="319"/>
    </location>
</feature>
<proteinExistence type="predicted"/>
<feature type="domain" description="CoA-binding" evidence="5">
    <location>
        <begin position="8"/>
        <end position="104"/>
    </location>
</feature>
<evidence type="ECO:0000313" key="7">
    <source>
        <dbReference type="Proteomes" id="UP001549076"/>
    </source>
</evidence>
<name>A0ABV2N3S8_9HYPH</name>
<feature type="region of interest" description="Disordered" evidence="4">
    <location>
        <begin position="299"/>
        <end position="319"/>
    </location>
</feature>
<evidence type="ECO:0000256" key="1">
    <source>
        <dbReference type="ARBA" id="ARBA00022532"/>
    </source>
</evidence>
<comment type="caution">
    <text evidence="6">The sequence shown here is derived from an EMBL/GenBank/DDBJ whole genome shotgun (WGS) entry which is preliminary data.</text>
</comment>
<keyword evidence="1" id="KW-0816">Tricarboxylic acid cycle</keyword>
<dbReference type="Pfam" id="PF02629">
    <property type="entry name" value="CoA_binding"/>
    <property type="match status" value="1"/>
</dbReference>
<dbReference type="SUPFAM" id="SSF52210">
    <property type="entry name" value="Succinyl-CoA synthetase domains"/>
    <property type="match status" value="1"/>
</dbReference>
<evidence type="ECO:0000313" key="6">
    <source>
        <dbReference type="EMBL" id="MET3793727.1"/>
    </source>
</evidence>
<dbReference type="EMBL" id="JBEPML010000016">
    <property type="protein sequence ID" value="MET3793727.1"/>
    <property type="molecule type" value="Genomic_DNA"/>
</dbReference>
<accession>A0ABV2N3S8</accession>
<evidence type="ECO:0000256" key="4">
    <source>
        <dbReference type="SAM" id="MobiDB-lite"/>
    </source>
</evidence>
<dbReference type="InterPro" id="IPR036291">
    <property type="entry name" value="NAD(P)-bd_dom_sf"/>
</dbReference>
<dbReference type="InterPro" id="IPR005810">
    <property type="entry name" value="CoA_lig_alpha"/>
</dbReference>
<dbReference type="EC" id="6.2.1.5" evidence="6"/>
<dbReference type="InterPro" id="IPR005811">
    <property type="entry name" value="SUCC_ACL_C"/>
</dbReference>